<proteinExistence type="predicted"/>
<protein>
    <submittedName>
        <fullName evidence="2">Uncharacterized protein</fullName>
    </submittedName>
</protein>
<name>A7H3X0_CAMJD</name>
<keyword evidence="1" id="KW-1133">Transmembrane helix</keyword>
<dbReference type="KEGG" id="cjd:JJD26997_1115"/>
<reference evidence="3" key="1">
    <citation type="submission" date="2007-07" db="EMBL/GenBank/DDBJ databases">
        <title>Complete genome sequence of Campylobacter jejuni subsp doylei 269.97 isolated from human blood.</title>
        <authorList>
            <person name="Fouts D.E."/>
            <person name="Mongodin E.F."/>
            <person name="Puiu D."/>
            <person name="Sebastian Y."/>
            <person name="Miller W.G."/>
            <person name="Mandrell R.E."/>
            <person name="Lastovica A.J."/>
            <person name="Nelson K.E."/>
        </authorList>
    </citation>
    <scope>NUCLEOTIDE SEQUENCE [LARGE SCALE GENOMIC DNA]</scope>
    <source>
        <strain evidence="3">ATCC BAA-1458 / RM4099 / 269.97</strain>
    </source>
</reference>
<dbReference type="EMBL" id="CP000768">
    <property type="protein sequence ID" value="ABS44338.1"/>
    <property type="molecule type" value="Genomic_DNA"/>
</dbReference>
<evidence type="ECO:0000313" key="2">
    <source>
        <dbReference type="EMBL" id="ABS44338.1"/>
    </source>
</evidence>
<dbReference type="HOGENOM" id="CLU_2970758_0_0_7"/>
<dbReference type="AlphaFoldDB" id="A7H3X0"/>
<sequence length="58" mass="6335">MLELIFNTGRNIGLGIFVNGAFALQFSEVPQSQAIYAIAEGILIMFLSGLGEIKFKRS</sequence>
<evidence type="ECO:0000313" key="3">
    <source>
        <dbReference type="Proteomes" id="UP000002302"/>
    </source>
</evidence>
<organism evidence="2 3">
    <name type="scientific">Campylobacter jejuni subsp. doylei (strain ATCC BAA-1458 / RM4099 / 269.97)</name>
    <dbReference type="NCBI Taxonomy" id="360109"/>
    <lineage>
        <taxon>Bacteria</taxon>
        <taxon>Pseudomonadati</taxon>
        <taxon>Campylobacterota</taxon>
        <taxon>Epsilonproteobacteria</taxon>
        <taxon>Campylobacterales</taxon>
        <taxon>Campylobacteraceae</taxon>
        <taxon>Campylobacter</taxon>
    </lineage>
</organism>
<evidence type="ECO:0000256" key="1">
    <source>
        <dbReference type="SAM" id="Phobius"/>
    </source>
</evidence>
<accession>A7H3X0</accession>
<keyword evidence="1" id="KW-0812">Transmembrane</keyword>
<gene>
    <name evidence="2" type="ordered locus">JJD26997_1115</name>
</gene>
<dbReference type="Proteomes" id="UP000002302">
    <property type="component" value="Chromosome"/>
</dbReference>
<feature type="transmembrane region" description="Helical" evidence="1">
    <location>
        <begin position="34"/>
        <end position="53"/>
    </location>
</feature>
<keyword evidence="1" id="KW-0472">Membrane</keyword>